<reference evidence="3 4" key="1">
    <citation type="journal article" date="2010" name="Proc. Natl. Acad. Sci. U.S.A.">
        <title>Insights into evolution of multicellular fungi from the assembled chromosomes of the mushroom Coprinopsis cinerea (Coprinus cinereus).</title>
        <authorList>
            <person name="Stajich J.E."/>
            <person name="Wilke S.K."/>
            <person name="Ahren D."/>
            <person name="Au C.H."/>
            <person name="Birren B.W."/>
            <person name="Borodovsky M."/>
            <person name="Burns C."/>
            <person name="Canback B."/>
            <person name="Casselton L.A."/>
            <person name="Cheng C.K."/>
            <person name="Deng J."/>
            <person name="Dietrich F.S."/>
            <person name="Fargo D.C."/>
            <person name="Farman M.L."/>
            <person name="Gathman A.C."/>
            <person name="Goldberg J."/>
            <person name="Guigo R."/>
            <person name="Hoegger P.J."/>
            <person name="Hooker J.B."/>
            <person name="Huggins A."/>
            <person name="James T.Y."/>
            <person name="Kamada T."/>
            <person name="Kilaru S."/>
            <person name="Kodira C."/>
            <person name="Kues U."/>
            <person name="Kupfer D."/>
            <person name="Kwan H.S."/>
            <person name="Lomsadze A."/>
            <person name="Li W."/>
            <person name="Lilly W.W."/>
            <person name="Ma L.J."/>
            <person name="Mackey A.J."/>
            <person name="Manning G."/>
            <person name="Martin F."/>
            <person name="Muraguchi H."/>
            <person name="Natvig D.O."/>
            <person name="Palmerini H."/>
            <person name="Ramesh M.A."/>
            <person name="Rehmeyer C.J."/>
            <person name="Roe B.A."/>
            <person name="Shenoy N."/>
            <person name="Stanke M."/>
            <person name="Ter-Hovhannisyan V."/>
            <person name="Tunlid A."/>
            <person name="Velagapudi R."/>
            <person name="Vision T.J."/>
            <person name="Zeng Q."/>
            <person name="Zolan M.E."/>
            <person name="Pukkila P.J."/>
        </authorList>
    </citation>
    <scope>NUCLEOTIDE SEQUENCE [LARGE SCALE GENOMIC DNA]</scope>
    <source>
        <strain evidence="4">Okayama-7 / 130 / ATCC MYA-4618 / FGSC 9003</strain>
    </source>
</reference>
<gene>
    <name evidence="3" type="ORF">CC1G_13584</name>
</gene>
<dbReference type="OrthoDB" id="3060812at2759"/>
<evidence type="ECO:0000313" key="4">
    <source>
        <dbReference type="Proteomes" id="UP000001861"/>
    </source>
</evidence>
<dbReference type="HOGENOM" id="CLU_834229_0_0_1"/>
<dbReference type="VEuPathDB" id="FungiDB:CC1G_13584"/>
<dbReference type="GeneID" id="6018045"/>
<keyword evidence="2" id="KW-1133">Transmembrane helix</keyword>
<sequence>MTTYAQPEGFSAVQQHDPDGYAESAPSTPTISRDPSTSTTRDFGLSPTFIANPYDPSMSEHRGSISHEPVVIPRPRPPKTEQYQDLGHLRGLAPPNASFRNSERTMSIAGSTNSRMSLYEFHQPKQEPIDAESISIYDYPVFFLSASVFASSVLYLFYGGIRLLSRPDVRKHSVNSAAIAAAALSFPFMLITGAIALERKLHELKQRRKHIKKSRSSWSKRPILLFATFLAWFTAFLWGAGFIGMIVVHTDYEPHTHRHLRNRPEHVGFGKDWKKGEKLGAAIFTSQGGILQIPVILSMVTFVLSATLAIVQLIQYRVSRPKIRDREVVDPDL</sequence>
<keyword evidence="2" id="KW-0812">Transmembrane</keyword>
<dbReference type="Proteomes" id="UP000001861">
    <property type="component" value="Unassembled WGS sequence"/>
</dbReference>
<keyword evidence="4" id="KW-1185">Reference proteome</keyword>
<evidence type="ECO:0000256" key="2">
    <source>
        <dbReference type="SAM" id="Phobius"/>
    </source>
</evidence>
<keyword evidence="2" id="KW-0472">Membrane</keyword>
<dbReference type="RefSeq" id="XP_002912056.1">
    <property type="nucleotide sequence ID" value="XM_002912010.1"/>
</dbReference>
<protein>
    <submittedName>
        <fullName evidence="3">Uncharacterized protein</fullName>
    </submittedName>
</protein>
<proteinExistence type="predicted"/>
<feature type="transmembrane region" description="Helical" evidence="2">
    <location>
        <begin position="293"/>
        <end position="314"/>
    </location>
</feature>
<dbReference type="KEGG" id="cci:CC1G_13584"/>
<feature type="transmembrane region" description="Helical" evidence="2">
    <location>
        <begin position="178"/>
        <end position="197"/>
    </location>
</feature>
<accession>D6RJS6</accession>
<dbReference type="AlphaFoldDB" id="D6RJS6"/>
<feature type="transmembrane region" description="Helical" evidence="2">
    <location>
        <begin position="139"/>
        <end position="158"/>
    </location>
</feature>
<comment type="caution">
    <text evidence="3">The sequence shown here is derived from an EMBL/GenBank/DDBJ whole genome shotgun (WGS) entry which is preliminary data.</text>
</comment>
<dbReference type="InParanoid" id="D6RJS6"/>
<feature type="region of interest" description="Disordered" evidence="1">
    <location>
        <begin position="1"/>
        <end position="51"/>
    </location>
</feature>
<name>D6RJS6_COPC7</name>
<feature type="transmembrane region" description="Helical" evidence="2">
    <location>
        <begin position="223"/>
        <end position="248"/>
    </location>
</feature>
<evidence type="ECO:0000256" key="1">
    <source>
        <dbReference type="SAM" id="MobiDB-lite"/>
    </source>
</evidence>
<dbReference type="EMBL" id="AACS02000001">
    <property type="protein sequence ID" value="EFI28562.1"/>
    <property type="molecule type" value="Genomic_DNA"/>
</dbReference>
<feature type="compositionally biased region" description="Polar residues" evidence="1">
    <location>
        <begin position="25"/>
        <end position="41"/>
    </location>
</feature>
<evidence type="ECO:0000313" key="3">
    <source>
        <dbReference type="EMBL" id="EFI28562.1"/>
    </source>
</evidence>
<organism evidence="3 4">
    <name type="scientific">Coprinopsis cinerea (strain Okayama-7 / 130 / ATCC MYA-4618 / FGSC 9003)</name>
    <name type="common">Inky cap fungus</name>
    <name type="synonym">Hormographiella aspergillata</name>
    <dbReference type="NCBI Taxonomy" id="240176"/>
    <lineage>
        <taxon>Eukaryota</taxon>
        <taxon>Fungi</taxon>
        <taxon>Dikarya</taxon>
        <taxon>Basidiomycota</taxon>
        <taxon>Agaricomycotina</taxon>
        <taxon>Agaricomycetes</taxon>
        <taxon>Agaricomycetidae</taxon>
        <taxon>Agaricales</taxon>
        <taxon>Agaricineae</taxon>
        <taxon>Psathyrellaceae</taxon>
        <taxon>Coprinopsis</taxon>
    </lineage>
</organism>